<evidence type="ECO:0000313" key="2">
    <source>
        <dbReference type="EMBL" id="MBV6340740.1"/>
    </source>
</evidence>
<evidence type="ECO:0008006" key="4">
    <source>
        <dbReference type="Google" id="ProtNLM"/>
    </source>
</evidence>
<organism evidence="2 3">
    <name type="scientific">Candidatus Magnetobacterium casense</name>
    <dbReference type="NCBI Taxonomy" id="1455061"/>
    <lineage>
        <taxon>Bacteria</taxon>
        <taxon>Pseudomonadati</taxon>
        <taxon>Nitrospirota</taxon>
        <taxon>Thermodesulfovibrionia</taxon>
        <taxon>Thermodesulfovibrionales</taxon>
        <taxon>Candidatus Magnetobacteriaceae</taxon>
        <taxon>Candidatus Magnetobacterium</taxon>
    </lineage>
</organism>
<dbReference type="EMBL" id="JABXWD010000044">
    <property type="protein sequence ID" value="MBV6340740.1"/>
    <property type="molecule type" value="Genomic_DNA"/>
</dbReference>
<comment type="caution">
    <text evidence="2">The sequence shown here is derived from an EMBL/GenBank/DDBJ whole genome shotgun (WGS) entry which is preliminary data.</text>
</comment>
<evidence type="ECO:0000313" key="3">
    <source>
        <dbReference type="Proteomes" id="UP001196980"/>
    </source>
</evidence>
<accession>A0ABS6RVT3</accession>
<keyword evidence="3" id="KW-1185">Reference proteome</keyword>
<protein>
    <recommendedName>
        <fullName evidence="4">Magnetosome protein Mad26</fullName>
    </recommendedName>
</protein>
<feature type="coiled-coil region" evidence="1">
    <location>
        <begin position="38"/>
        <end position="72"/>
    </location>
</feature>
<sequence>MYKFRRTQEQPQVPQEKSAYEVLYDGIKDTIRGKLTELKHSRERQVELESENRELEAKIKQLKNETEGIDAVIASISVEIKMTNNRAAGYNGSIESLSSRREYLIEDVNRLKVNIKTIMVDMDNCMALKTHLIDEVDAIRSERDTIAKKLKDIENGVQQLSQRNETVLPHLQGYNKVLRHLYTVCKETENKMDVAIKLLT</sequence>
<gene>
    <name evidence="2" type="ORF">HWQ67_04005</name>
</gene>
<reference evidence="2 3" key="1">
    <citation type="journal article" date="2020" name="J Geophys Res Biogeosci">
        <title>Magnetotaxis as an Adaptation to Enable Bacterial Shuttling of Microbial Sulfur and Sulfur Cycling Across Aquatic Oxic#Anoxic Interfaces.</title>
        <authorList>
            <person name="Li J."/>
            <person name="Liu P."/>
            <person name="Wang J."/>
            <person name="Roberts A.P."/>
            <person name="Pan Y."/>
        </authorList>
    </citation>
    <scope>NUCLEOTIDE SEQUENCE [LARGE SCALE GENOMIC DNA]</scope>
    <source>
        <strain evidence="2 3">MYR-1_YQ</strain>
    </source>
</reference>
<proteinExistence type="predicted"/>
<keyword evidence="1" id="KW-0175">Coiled coil</keyword>
<name>A0ABS6RVT3_9BACT</name>
<dbReference type="Gene3D" id="1.10.287.1490">
    <property type="match status" value="1"/>
</dbReference>
<dbReference type="Proteomes" id="UP001196980">
    <property type="component" value="Unassembled WGS sequence"/>
</dbReference>
<evidence type="ECO:0000256" key="1">
    <source>
        <dbReference type="SAM" id="Coils"/>
    </source>
</evidence>
<dbReference type="RefSeq" id="WP_218251354.1">
    <property type="nucleotide sequence ID" value="NZ_JABXWD010000044.1"/>
</dbReference>